<dbReference type="NCBIfam" id="TIGR04183">
    <property type="entry name" value="Por_Secre_tail"/>
    <property type="match status" value="1"/>
</dbReference>
<comment type="caution">
    <text evidence="4">The sequence shown here is derived from an EMBL/GenBank/DDBJ whole genome shotgun (WGS) entry which is preliminary data.</text>
</comment>
<accession>A0ABU1TJE2</accession>
<protein>
    <recommendedName>
        <fullName evidence="3">Secretion system C-terminal sorting domain-containing protein</fullName>
    </recommendedName>
</protein>
<feature type="chain" id="PRO_5045135010" description="Secretion system C-terminal sorting domain-containing protein" evidence="2">
    <location>
        <begin position="24"/>
        <end position="392"/>
    </location>
</feature>
<dbReference type="InterPro" id="IPR026444">
    <property type="entry name" value="Secre_tail"/>
</dbReference>
<proteinExistence type="predicted"/>
<dbReference type="EMBL" id="JAVDVI010000001">
    <property type="protein sequence ID" value="MDR6966106.1"/>
    <property type="molecule type" value="Genomic_DNA"/>
</dbReference>
<evidence type="ECO:0000256" key="2">
    <source>
        <dbReference type="SAM" id="SignalP"/>
    </source>
</evidence>
<evidence type="ECO:0000259" key="3">
    <source>
        <dbReference type="Pfam" id="PF18962"/>
    </source>
</evidence>
<gene>
    <name evidence="4" type="ORF">J2X31_000099</name>
</gene>
<feature type="signal peptide" evidence="2">
    <location>
        <begin position="1"/>
        <end position="23"/>
    </location>
</feature>
<dbReference type="RefSeq" id="WP_310023550.1">
    <property type="nucleotide sequence ID" value="NZ_JAVDVI010000001.1"/>
</dbReference>
<organism evidence="4 5">
    <name type="scientific">Flavobacterium arsenatis</name>
    <dbReference type="NCBI Taxonomy" id="1484332"/>
    <lineage>
        <taxon>Bacteria</taxon>
        <taxon>Pseudomonadati</taxon>
        <taxon>Bacteroidota</taxon>
        <taxon>Flavobacteriia</taxon>
        <taxon>Flavobacteriales</taxon>
        <taxon>Flavobacteriaceae</taxon>
        <taxon>Flavobacterium</taxon>
    </lineage>
</organism>
<name>A0ABU1TJE2_9FLAO</name>
<evidence type="ECO:0000313" key="5">
    <source>
        <dbReference type="Proteomes" id="UP001255185"/>
    </source>
</evidence>
<feature type="domain" description="Secretion system C-terminal sorting" evidence="3">
    <location>
        <begin position="323"/>
        <end position="388"/>
    </location>
</feature>
<sequence length="392" mass="41792">MKKTTLGMLFGFGFLATSGFASASNIDPTKPLKKATATFATSNDNCATAMAITEFPFNFFQSDGADAANDGISTTCLNAMNDGLWFTVEGNGNSIAITVTPESDNYDIQLGIFNGSCGALSCVGVMDVGFSGESETYVIGTSEIGTTYYINVGHYHPVIDQPEGNFTINVTSVPTPVNDNCAGAIEIVSFPYTNEQTDGTAASTDGFVMACENWEMNDGLWYTFTGDGSSIEITVTTGEEYDISLGVFTGTCENLECVETVDDTVSGDETILIANSVMGTVYYINVGYYDSFDDAPEGNFTINLTSSGGLGTNDKEFQNFTAYPNPVKDVLNLSYTENISNVEVFNLLGQKMLAKSVDATQTQVDLSGLSSGSYLVKVTFVTTTKSLKVVKQ</sequence>
<keyword evidence="5" id="KW-1185">Reference proteome</keyword>
<dbReference type="Proteomes" id="UP001255185">
    <property type="component" value="Unassembled WGS sequence"/>
</dbReference>
<keyword evidence="1 2" id="KW-0732">Signal</keyword>
<dbReference type="Pfam" id="PF18962">
    <property type="entry name" value="Por_Secre_tail"/>
    <property type="match status" value="1"/>
</dbReference>
<reference evidence="4 5" key="1">
    <citation type="submission" date="2023-07" db="EMBL/GenBank/DDBJ databases">
        <title>Sorghum-associated microbial communities from plants grown in Nebraska, USA.</title>
        <authorList>
            <person name="Schachtman D."/>
        </authorList>
    </citation>
    <scope>NUCLEOTIDE SEQUENCE [LARGE SCALE GENOMIC DNA]</scope>
    <source>
        <strain evidence="4 5">3773</strain>
    </source>
</reference>
<evidence type="ECO:0000313" key="4">
    <source>
        <dbReference type="EMBL" id="MDR6966106.1"/>
    </source>
</evidence>
<evidence type="ECO:0000256" key="1">
    <source>
        <dbReference type="ARBA" id="ARBA00022729"/>
    </source>
</evidence>